<keyword evidence="7 15" id="KW-0269">Exonuclease</keyword>
<keyword evidence="5 15" id="KW-0378">Hydrolase</keyword>
<evidence type="ECO:0000256" key="12">
    <source>
        <dbReference type="ARBA" id="ARBA00023235"/>
    </source>
</evidence>
<dbReference type="InterPro" id="IPR014016">
    <property type="entry name" value="UvrD-like_ATP-bd"/>
</dbReference>
<proteinExistence type="inferred from homology"/>
<keyword evidence="3 15" id="KW-0547">Nucleotide-binding</keyword>
<evidence type="ECO:0000259" key="18">
    <source>
        <dbReference type="PROSITE" id="PS51217"/>
    </source>
</evidence>
<dbReference type="InterPro" id="IPR027417">
    <property type="entry name" value="P-loop_NTPase"/>
</dbReference>
<feature type="region of interest" description="DNA-binding and helicase activity, interacts with RecC" evidence="15">
    <location>
        <begin position="1"/>
        <end position="888"/>
    </location>
</feature>
<dbReference type="InterPro" id="IPR014017">
    <property type="entry name" value="DNA_helicase_UvrD-like_C"/>
</dbReference>
<keyword evidence="12 15" id="KW-0413">Isomerase</keyword>
<comment type="catalytic activity">
    <reaction evidence="14 15">
        <text>ATP + H2O = ADP + phosphate + H(+)</text>
        <dbReference type="Rhea" id="RHEA:13065"/>
        <dbReference type="ChEBI" id="CHEBI:15377"/>
        <dbReference type="ChEBI" id="CHEBI:15378"/>
        <dbReference type="ChEBI" id="CHEBI:30616"/>
        <dbReference type="ChEBI" id="CHEBI:43474"/>
        <dbReference type="ChEBI" id="CHEBI:456216"/>
        <dbReference type="EC" id="5.6.2.4"/>
    </reaction>
</comment>
<dbReference type="InterPro" id="IPR004586">
    <property type="entry name" value="RecB"/>
</dbReference>
<evidence type="ECO:0000256" key="4">
    <source>
        <dbReference type="ARBA" id="ARBA00022763"/>
    </source>
</evidence>
<dbReference type="InterPro" id="IPR038726">
    <property type="entry name" value="PDDEXK_AddAB-type"/>
</dbReference>
<dbReference type="SUPFAM" id="SSF52540">
    <property type="entry name" value="P-loop containing nucleoside triphosphate hydrolases"/>
    <property type="match status" value="1"/>
</dbReference>
<sequence>MSQAHALDAKTFPLRGSHLIEASAGTGKTWTIAALYVRLVLAHGSDSTAPVRAMQPQDVLVMTFTRAATRELSDRIRARLTEAAQVFRGTLSSNDAFLNQLMAEYPEGPQREKAAYRLALAAQAMDDAAVFTIDAWCQRMLREHAFDSGNLFEENLVGDEAALRMEAVQDYWRQQLYPMPTALVAQVQNIWGDVSALEADVRALMGVPLQDAQSGTLAQVYGAALATHEAQLASLKLGWDEKADNLLGWIEAQLENHKSSWDGRKLSYKKCAEWLGVLKAWAAGPDGAAALQKNMKEAGWARFTPEGLRACRKPGEGPVDWPPESQAYADLQAALKALPDPHHAARLHARQQVTQRMAELKRRSGLFGFADMLQRLDVALSDPESGERLAQRLREQFPVAMIDEFQDTSPLQFRIFDRIYRTAENRADTALLLIGDPKQSIYGFRGADIQSYLAARSATEGRHHVLDTNFRSTQAMVDVVNRWFDIPADAFGYQTRESDPLPFQPVKAQGRDEVLRTQSGAVPAMTVVYDAQLRSQRDARKHLAELCAEQIVAWLNDPQARFEKTAPSAKPDEALKPKDIAVLVRTGVEASAVRDALRARGVASVYLSDRDSVFASDEAPDLCLWLRGVAEPQDMRRVRAALGTRTVGLSLSELHALATQDDCLDQRAEHMRALHQTWQSQGVLAMLRQSLHVLKLAGRWRGEPDGERRLTNVLHLAELLQTASQQLDGEQALIRWLSQQVDEAQSGSAGEHEEQTVRLESDEDLVKVITIHKSKGLEYPIVCLPFAHSHRELTAGKAAVMQIPDGQGQRHWTLDFDKSDAQLADADRLREDLRLWYVALTRARHALWVGWSPIKIGQSPTCVNHKSAPGHVLSSGAQCDADQWLPLLQQLQTSTQGAVLDVLLQPVLGDTPLTSWQPRQQRPALREALKSTARIDKSWSIASFSRLTRDLSSQPVWTSDLNRGTARPADDEPALEEPVMPTVALAPWHRFARGPSAGNFLHDQLEWLAADRFALQAGTPLADRLTKRCERAGYKAQAQEVVQWLSRVVAQPLRGPDAALNALGTLLPEMEFWLPAHRLHAQEVDALCRQHLLPGVSRPKLPDAQLHGMLMGFADLVFEHQGRYWVLDYKSNHLGEGDAAYTETALNEAMAHHRYEVQAALYMLALHRLLRARLGYDYDPAQHLGGAVYVFLRGIDGPAGGCCTLPAPLALLDGLDAMLCTEEAA</sequence>
<evidence type="ECO:0000256" key="2">
    <source>
        <dbReference type="ARBA" id="ARBA00022723"/>
    </source>
</evidence>
<dbReference type="Gene3D" id="3.40.50.300">
    <property type="entry name" value="P-loop containing nucleotide triphosphate hydrolases"/>
    <property type="match status" value="2"/>
</dbReference>
<comment type="subunit">
    <text evidence="15">Heterotrimer of RecB, RecC and RecD. All subunits contribute to DNA-binding. Interacts with RecA.</text>
</comment>
<keyword evidence="8 15" id="KW-0067">ATP-binding</keyword>
<dbReference type="EC" id="5.6.2.4" evidence="15"/>
<feature type="active site" description="For nuclease activity" evidence="15">
    <location>
        <position position="1128"/>
    </location>
</feature>
<evidence type="ECO:0000256" key="8">
    <source>
        <dbReference type="ARBA" id="ARBA00022840"/>
    </source>
</evidence>
<evidence type="ECO:0000256" key="1">
    <source>
        <dbReference type="ARBA" id="ARBA00022722"/>
    </source>
</evidence>
<evidence type="ECO:0000313" key="20">
    <source>
        <dbReference type="Proteomes" id="UP001431902"/>
    </source>
</evidence>
<keyword evidence="1 15" id="KW-0540">Nuclease</keyword>
<feature type="region of interest" description="Nuclease activity, interacts with RecD and RecA" evidence="15">
    <location>
        <begin position="938"/>
        <end position="1225"/>
    </location>
</feature>
<dbReference type="InterPro" id="IPR011335">
    <property type="entry name" value="Restrct_endonuc-II-like"/>
</dbReference>
<gene>
    <name evidence="15 19" type="primary">recB</name>
    <name evidence="19" type="ORF">QLQ16_01115</name>
</gene>
<evidence type="ECO:0000256" key="15">
    <source>
        <dbReference type="HAMAP-Rule" id="MF_01485"/>
    </source>
</evidence>
<evidence type="ECO:0000256" key="3">
    <source>
        <dbReference type="ARBA" id="ARBA00022741"/>
    </source>
</evidence>
<feature type="binding site" evidence="15">
    <location>
        <position position="1002"/>
    </location>
    <ligand>
        <name>Mg(2+)</name>
        <dbReference type="ChEBI" id="CHEBI:18420"/>
    </ligand>
</feature>
<dbReference type="EMBL" id="JASGBH010000001">
    <property type="protein sequence ID" value="MDI9232431.1"/>
    <property type="molecule type" value="Genomic_DNA"/>
</dbReference>
<feature type="domain" description="UvrD-like helicase C-terminal" evidence="18">
    <location>
        <begin position="492"/>
        <end position="776"/>
    </location>
</feature>
<dbReference type="Proteomes" id="UP001431902">
    <property type="component" value="Unassembled WGS sequence"/>
</dbReference>
<keyword evidence="4 15" id="KW-0227">DNA damage</keyword>
<comment type="domain">
    <text evidence="15">The C-terminal domain has nuclease activity and interacts with RecD. It interacts with RecA, facilitating its loading onto ssDNA.</text>
</comment>
<dbReference type="InterPro" id="IPR000212">
    <property type="entry name" value="DNA_helicase_UvrD/REP"/>
</dbReference>
<dbReference type="CDD" id="cd22352">
    <property type="entry name" value="RecB_C-like"/>
    <property type="match status" value="1"/>
</dbReference>
<evidence type="ECO:0000259" key="17">
    <source>
        <dbReference type="PROSITE" id="PS51198"/>
    </source>
</evidence>
<dbReference type="SUPFAM" id="SSF52980">
    <property type="entry name" value="Restriction endonuclease-like"/>
    <property type="match status" value="1"/>
</dbReference>
<keyword evidence="9 15" id="KW-0460">Magnesium</keyword>
<organism evidence="19 20">
    <name type="scientific">Limnohabitans lacus</name>
    <dbReference type="NCBI Taxonomy" id="3045173"/>
    <lineage>
        <taxon>Bacteria</taxon>
        <taxon>Pseudomonadati</taxon>
        <taxon>Pseudomonadota</taxon>
        <taxon>Betaproteobacteria</taxon>
        <taxon>Burkholderiales</taxon>
        <taxon>Comamonadaceae</taxon>
        <taxon>Limnohabitans</taxon>
    </lineage>
</organism>
<dbReference type="InterPro" id="IPR011604">
    <property type="entry name" value="PDDEXK-like_dom_sf"/>
</dbReference>
<dbReference type="Gene3D" id="1.10.486.10">
    <property type="entry name" value="PCRA, domain 4"/>
    <property type="match status" value="1"/>
</dbReference>
<keyword evidence="10 15" id="KW-0238">DNA-binding</keyword>
<evidence type="ECO:0000256" key="10">
    <source>
        <dbReference type="ARBA" id="ARBA00023125"/>
    </source>
</evidence>
<dbReference type="PROSITE" id="PS51217">
    <property type="entry name" value="UVRD_HELICASE_CTER"/>
    <property type="match status" value="1"/>
</dbReference>
<keyword evidence="2 15" id="KW-0479">Metal-binding</keyword>
<dbReference type="Gene3D" id="1.10.3170.10">
    <property type="entry name" value="Recbcd, chain B, domain 2"/>
    <property type="match status" value="1"/>
</dbReference>
<feature type="binding site" evidence="15">
    <location>
        <position position="1115"/>
    </location>
    <ligand>
        <name>Mg(2+)</name>
        <dbReference type="ChEBI" id="CHEBI:18420"/>
    </ligand>
</feature>
<comment type="function">
    <text evidence="15">A helicase/nuclease that prepares dsDNA breaks (DSB) for recombinational DNA repair. Binds to DSBs and unwinds DNA via a highly rapid and processive ATP-dependent bidirectional helicase activity. Unwinds dsDNA until it encounters a Chi (crossover hotspot instigator) sequence from the 3' direction. Cuts ssDNA a few nucleotides 3' to the Chi site. The properties and activities of the enzyme are changed at Chi. The Chi-altered holoenzyme produces a long 3'-ssDNA overhang and facilitates RecA-binding to the ssDNA for homologous DNA recombination and repair. Holoenzyme degrades any linearized DNA that is unable to undergo homologous recombination. In the holoenzyme this subunit contributes ATPase, 3'-5' helicase, exonuclease activity and loads RecA onto ssDNA.</text>
</comment>
<evidence type="ECO:0000256" key="7">
    <source>
        <dbReference type="ARBA" id="ARBA00022839"/>
    </source>
</evidence>
<feature type="domain" description="UvrD-like helicase ATP-binding" evidence="17">
    <location>
        <begin position="1"/>
        <end position="473"/>
    </location>
</feature>
<feature type="binding site" evidence="16">
    <location>
        <begin position="22"/>
        <end position="29"/>
    </location>
    <ligand>
        <name>ATP</name>
        <dbReference type="ChEBI" id="CHEBI:30616"/>
    </ligand>
</feature>
<comment type="domain">
    <text evidence="15">The N-terminal DNA-binding domain is a ssDNA-dependent ATPase and has ATP-dependent 3'-5' helicase function. This domain interacts with RecC.</text>
</comment>
<evidence type="ECO:0000256" key="14">
    <source>
        <dbReference type="ARBA" id="ARBA00048988"/>
    </source>
</evidence>
<dbReference type="GO" id="GO:0008854">
    <property type="term" value="F:exodeoxyribonuclease V activity"/>
    <property type="evidence" value="ECO:0007669"/>
    <property type="project" value="UniProtKB-EC"/>
</dbReference>
<dbReference type="NCBIfam" id="TIGR00609">
    <property type="entry name" value="recB"/>
    <property type="match status" value="1"/>
</dbReference>
<comment type="catalytic activity">
    <reaction evidence="15">
        <text>Exonucleolytic cleavage (in the presence of ATP) in either 5'- to 3'- or 3'- to 5'-direction to yield 5'-phosphooligonucleotides.</text>
        <dbReference type="EC" id="3.1.11.5"/>
    </reaction>
</comment>
<evidence type="ECO:0000313" key="19">
    <source>
        <dbReference type="EMBL" id="MDI9232431.1"/>
    </source>
</evidence>
<comment type="catalytic activity">
    <reaction evidence="13 15">
        <text>Couples ATP hydrolysis with the unwinding of duplex DNA by translocating in the 3'-5' direction.</text>
        <dbReference type="EC" id="5.6.2.4"/>
    </reaction>
</comment>
<evidence type="ECO:0000256" key="6">
    <source>
        <dbReference type="ARBA" id="ARBA00022806"/>
    </source>
</evidence>
<feature type="binding site" evidence="15">
    <location>
        <position position="1128"/>
    </location>
    <ligand>
        <name>Mg(2+)</name>
        <dbReference type="ChEBI" id="CHEBI:18420"/>
    </ligand>
</feature>
<comment type="miscellaneous">
    <text evidence="15">In the RecBCD complex, RecB has a slow 3'-5' helicase, an exonuclease activity and loads RecA onto ssDNA, RecD has a fast 5'-3' helicase activity, while RecC stimulates the ATPase and processivity of the RecB helicase and contributes to recognition of the Chi site.</text>
</comment>
<dbReference type="EC" id="3.1.11.5" evidence="15"/>
<name>A0ABT6X2T9_9BURK</name>
<dbReference type="HAMAP" id="MF_01485">
    <property type="entry name" value="RecB"/>
    <property type="match status" value="1"/>
</dbReference>
<comment type="cofactor">
    <cofactor evidence="15">
        <name>Mg(2+)</name>
        <dbReference type="ChEBI" id="CHEBI:18420"/>
    </cofactor>
    <text evidence="15">Binds 1 Mg(2+) ion per subunit.</text>
</comment>
<dbReference type="PROSITE" id="PS51198">
    <property type="entry name" value="UVRD_HELICASE_ATP_BIND"/>
    <property type="match status" value="1"/>
</dbReference>
<keyword evidence="6 15" id="KW-0347">Helicase</keyword>
<keyword evidence="20" id="KW-1185">Reference proteome</keyword>
<evidence type="ECO:0000256" key="13">
    <source>
        <dbReference type="ARBA" id="ARBA00034617"/>
    </source>
</evidence>
<evidence type="ECO:0000256" key="5">
    <source>
        <dbReference type="ARBA" id="ARBA00022801"/>
    </source>
</evidence>
<dbReference type="Gene3D" id="3.90.320.10">
    <property type="match status" value="1"/>
</dbReference>
<dbReference type="PANTHER" id="PTHR11070">
    <property type="entry name" value="UVRD / RECB / PCRA DNA HELICASE FAMILY MEMBER"/>
    <property type="match status" value="1"/>
</dbReference>
<dbReference type="RefSeq" id="WP_283222841.1">
    <property type="nucleotide sequence ID" value="NZ_JASGBH010000001.1"/>
</dbReference>
<dbReference type="PANTHER" id="PTHR11070:SF23">
    <property type="entry name" value="RECBCD ENZYME SUBUNIT RECB"/>
    <property type="match status" value="1"/>
</dbReference>
<evidence type="ECO:0000256" key="16">
    <source>
        <dbReference type="PROSITE-ProRule" id="PRU00560"/>
    </source>
</evidence>
<keyword evidence="11 15" id="KW-0234">DNA repair</keyword>
<dbReference type="Pfam" id="PF12705">
    <property type="entry name" value="PDDEXK_1"/>
    <property type="match status" value="1"/>
</dbReference>
<dbReference type="Pfam" id="PF00580">
    <property type="entry name" value="UvrD-helicase"/>
    <property type="match status" value="1"/>
</dbReference>
<reference evidence="19" key="1">
    <citation type="submission" date="2023-05" db="EMBL/GenBank/DDBJ databases">
        <title>Limnohabitans sp. strain HM2-2 Genome sequencing and assembly.</title>
        <authorList>
            <person name="Jung Y."/>
        </authorList>
    </citation>
    <scope>NUCLEOTIDE SEQUENCE</scope>
    <source>
        <strain evidence="19">HM2-2</strain>
    </source>
</reference>
<dbReference type="Pfam" id="PF13361">
    <property type="entry name" value="UvrD_C"/>
    <property type="match status" value="1"/>
</dbReference>
<protein>
    <recommendedName>
        <fullName evidence="15">RecBCD enzyme subunit RecB</fullName>
        <ecNumber evidence="15">3.1.11.5</ecNumber>
        <ecNumber evidence="15">5.6.2.4</ecNumber>
    </recommendedName>
    <alternativeName>
        <fullName evidence="15">DNA 3'-5' helicase subunit RecB</fullName>
    </alternativeName>
    <alternativeName>
        <fullName evidence="15">Exonuclease V subunit RecB</fullName>
        <shortName evidence="15">ExoV subunit RecB</shortName>
    </alternativeName>
    <alternativeName>
        <fullName evidence="15">Helicase/nuclease RecBCD subunit RecB</fullName>
    </alternativeName>
</protein>
<evidence type="ECO:0000256" key="11">
    <source>
        <dbReference type="ARBA" id="ARBA00023204"/>
    </source>
</evidence>
<comment type="caution">
    <text evidence="19">The sequence shown here is derived from an EMBL/GenBank/DDBJ whole genome shotgun (WGS) entry which is preliminary data.</text>
</comment>
<comment type="similarity">
    <text evidence="15">Belongs to the helicase family. UvrD subfamily.</text>
</comment>
<evidence type="ECO:0000256" key="9">
    <source>
        <dbReference type="ARBA" id="ARBA00022842"/>
    </source>
</evidence>
<accession>A0ABT6X2T9</accession>